<dbReference type="CDD" id="cd00859">
    <property type="entry name" value="HisRS_anticodon"/>
    <property type="match status" value="1"/>
</dbReference>
<feature type="binding site" evidence="9">
    <location>
        <begin position="301"/>
        <end position="302"/>
    </location>
    <ligand>
        <name>L-histidine</name>
        <dbReference type="ChEBI" id="CHEBI:57595"/>
    </ligand>
</feature>
<keyword evidence="4 8" id="KW-0067">ATP-binding</keyword>
<dbReference type="InterPro" id="IPR045864">
    <property type="entry name" value="aa-tRNA-synth_II/BPL/LPL"/>
</dbReference>
<gene>
    <name evidence="8 11" type="primary">hisS</name>
    <name evidence="11" type="ORF">FRD01_08885</name>
</gene>
<keyword evidence="3 8" id="KW-0547">Nucleotide-binding</keyword>
<keyword evidence="2 8" id="KW-0436">Ligase</keyword>
<dbReference type="AlphaFoldDB" id="A0A5B8XNW7"/>
<protein>
    <recommendedName>
        <fullName evidence="8">Histidine--tRNA ligase</fullName>
        <ecNumber evidence="8">6.1.1.21</ecNumber>
    </recommendedName>
    <alternativeName>
        <fullName evidence="8">Histidyl-tRNA synthetase</fullName>
        <shortName evidence="8">HisRS</shortName>
    </alternativeName>
</protein>
<dbReference type="InterPro" id="IPR015807">
    <property type="entry name" value="His-tRNA-ligase"/>
</dbReference>
<dbReference type="OrthoDB" id="9800814at2"/>
<evidence type="ECO:0000256" key="4">
    <source>
        <dbReference type="ARBA" id="ARBA00022840"/>
    </source>
</evidence>
<keyword evidence="12" id="KW-1185">Reference proteome</keyword>
<dbReference type="Proteomes" id="UP000321595">
    <property type="component" value="Chromosome"/>
</dbReference>
<dbReference type="PROSITE" id="PS50862">
    <property type="entry name" value="AA_TRNA_LIGASE_II"/>
    <property type="match status" value="1"/>
</dbReference>
<dbReference type="PANTHER" id="PTHR11476">
    <property type="entry name" value="HISTIDYL-TRNA SYNTHETASE"/>
    <property type="match status" value="1"/>
</dbReference>
<comment type="similarity">
    <text evidence="1 8">Belongs to the class-II aminoacyl-tRNA synthetase family.</text>
</comment>
<evidence type="ECO:0000313" key="12">
    <source>
        <dbReference type="Proteomes" id="UP000321595"/>
    </source>
</evidence>
<dbReference type="PANTHER" id="PTHR11476:SF7">
    <property type="entry name" value="HISTIDINE--TRNA LIGASE"/>
    <property type="match status" value="1"/>
</dbReference>
<dbReference type="GO" id="GO:0005524">
    <property type="term" value="F:ATP binding"/>
    <property type="evidence" value="ECO:0007669"/>
    <property type="project" value="UniProtKB-UniRule"/>
</dbReference>
<dbReference type="InterPro" id="IPR006195">
    <property type="entry name" value="aa-tRNA-synth_II"/>
</dbReference>
<dbReference type="PIRSF" id="PIRSF001549">
    <property type="entry name" value="His-tRNA_synth"/>
    <property type="match status" value="1"/>
</dbReference>
<reference evidence="11 12" key="1">
    <citation type="submission" date="2019-08" db="EMBL/GenBank/DDBJ databases">
        <authorList>
            <person name="Liang Q."/>
        </authorList>
    </citation>
    <scope>NUCLEOTIDE SEQUENCE [LARGE SCALE GENOMIC DNA]</scope>
    <source>
        <strain evidence="11 12">V1718</strain>
    </source>
</reference>
<keyword evidence="8" id="KW-0963">Cytoplasm</keyword>
<evidence type="ECO:0000256" key="3">
    <source>
        <dbReference type="ARBA" id="ARBA00022741"/>
    </source>
</evidence>
<evidence type="ECO:0000256" key="6">
    <source>
        <dbReference type="ARBA" id="ARBA00023146"/>
    </source>
</evidence>
<dbReference type="CDD" id="cd00773">
    <property type="entry name" value="HisRS-like_core"/>
    <property type="match status" value="1"/>
</dbReference>
<feature type="domain" description="Aminoacyl-transfer RNA synthetases class-II family profile" evidence="10">
    <location>
        <begin position="22"/>
        <end position="361"/>
    </location>
</feature>
<name>A0A5B8XNW7_9DELT</name>
<evidence type="ECO:0000313" key="11">
    <source>
        <dbReference type="EMBL" id="QED27350.1"/>
    </source>
</evidence>
<dbReference type="SUPFAM" id="SSF52954">
    <property type="entry name" value="Class II aaRS ABD-related"/>
    <property type="match status" value="1"/>
</dbReference>
<dbReference type="InterPro" id="IPR004516">
    <property type="entry name" value="HisRS/HisZ"/>
</dbReference>
<dbReference type="GO" id="GO:0005737">
    <property type="term" value="C:cytoplasm"/>
    <property type="evidence" value="ECO:0007669"/>
    <property type="project" value="UniProtKB-SubCell"/>
</dbReference>
<keyword evidence="6 8" id="KW-0030">Aminoacyl-tRNA synthetase</keyword>
<organism evidence="11 12">
    <name type="scientific">Microvenator marinus</name>
    <dbReference type="NCBI Taxonomy" id="2600177"/>
    <lineage>
        <taxon>Bacteria</taxon>
        <taxon>Deltaproteobacteria</taxon>
        <taxon>Bradymonadales</taxon>
        <taxon>Microvenatoraceae</taxon>
        <taxon>Microvenator</taxon>
    </lineage>
</organism>
<comment type="catalytic activity">
    <reaction evidence="7 8">
        <text>tRNA(His) + L-histidine + ATP = L-histidyl-tRNA(His) + AMP + diphosphate + H(+)</text>
        <dbReference type="Rhea" id="RHEA:17313"/>
        <dbReference type="Rhea" id="RHEA-COMP:9665"/>
        <dbReference type="Rhea" id="RHEA-COMP:9689"/>
        <dbReference type="ChEBI" id="CHEBI:15378"/>
        <dbReference type="ChEBI" id="CHEBI:30616"/>
        <dbReference type="ChEBI" id="CHEBI:33019"/>
        <dbReference type="ChEBI" id="CHEBI:57595"/>
        <dbReference type="ChEBI" id="CHEBI:78442"/>
        <dbReference type="ChEBI" id="CHEBI:78527"/>
        <dbReference type="ChEBI" id="CHEBI:456215"/>
        <dbReference type="EC" id="6.1.1.21"/>
    </reaction>
</comment>
<dbReference type="InterPro" id="IPR033656">
    <property type="entry name" value="HisRS_anticodon"/>
</dbReference>
<feature type="binding site" evidence="9">
    <location>
        <position position="144"/>
    </location>
    <ligand>
        <name>L-histidine</name>
        <dbReference type="ChEBI" id="CHEBI:57595"/>
    </ligand>
</feature>
<comment type="subunit">
    <text evidence="8">Homodimer.</text>
</comment>
<feature type="binding site" evidence="9">
    <location>
        <position position="297"/>
    </location>
    <ligand>
        <name>L-histidine</name>
        <dbReference type="ChEBI" id="CHEBI:57595"/>
    </ligand>
</feature>
<evidence type="ECO:0000256" key="1">
    <source>
        <dbReference type="ARBA" id="ARBA00008226"/>
    </source>
</evidence>
<dbReference type="Gene3D" id="3.40.50.800">
    <property type="entry name" value="Anticodon-binding domain"/>
    <property type="match status" value="1"/>
</dbReference>
<evidence type="ECO:0000256" key="2">
    <source>
        <dbReference type="ARBA" id="ARBA00022598"/>
    </source>
</evidence>
<dbReference type="KEGG" id="bbae:FRD01_08885"/>
<proteinExistence type="inferred from homology"/>
<dbReference type="InterPro" id="IPR036621">
    <property type="entry name" value="Anticodon-bd_dom_sf"/>
</dbReference>
<dbReference type="GO" id="GO:0006427">
    <property type="term" value="P:histidyl-tRNA aminoacylation"/>
    <property type="evidence" value="ECO:0007669"/>
    <property type="project" value="UniProtKB-UniRule"/>
</dbReference>
<dbReference type="SUPFAM" id="SSF55681">
    <property type="entry name" value="Class II aaRS and biotin synthetases"/>
    <property type="match status" value="1"/>
</dbReference>
<dbReference type="Gene3D" id="3.30.930.10">
    <property type="entry name" value="Bira Bifunctional Protein, Domain 2"/>
    <property type="match status" value="1"/>
</dbReference>
<evidence type="ECO:0000256" key="7">
    <source>
        <dbReference type="ARBA" id="ARBA00047639"/>
    </source>
</evidence>
<comment type="subcellular location">
    <subcellularLocation>
        <location evidence="8">Cytoplasm</location>
    </subcellularLocation>
</comment>
<evidence type="ECO:0000256" key="5">
    <source>
        <dbReference type="ARBA" id="ARBA00022917"/>
    </source>
</evidence>
<keyword evidence="5 8" id="KW-0648">Protein biosynthesis</keyword>
<dbReference type="InterPro" id="IPR004154">
    <property type="entry name" value="Anticodon-bd"/>
</dbReference>
<dbReference type="Pfam" id="PF13393">
    <property type="entry name" value="tRNA-synt_His"/>
    <property type="match status" value="1"/>
</dbReference>
<feature type="binding site" evidence="9">
    <location>
        <begin position="96"/>
        <end position="98"/>
    </location>
    <ligand>
        <name>L-histidine</name>
        <dbReference type="ChEBI" id="CHEBI:57595"/>
    </ligand>
</feature>
<dbReference type="RefSeq" id="WP_146959035.1">
    <property type="nucleotide sequence ID" value="NZ_CP042467.1"/>
</dbReference>
<feature type="binding site" evidence="9">
    <location>
        <position position="140"/>
    </location>
    <ligand>
        <name>L-histidine</name>
        <dbReference type="ChEBI" id="CHEBI:57595"/>
    </ligand>
</feature>
<evidence type="ECO:0000256" key="8">
    <source>
        <dbReference type="HAMAP-Rule" id="MF_00127"/>
    </source>
</evidence>
<dbReference type="Pfam" id="PF03129">
    <property type="entry name" value="HGTP_anticodon"/>
    <property type="match status" value="1"/>
</dbReference>
<accession>A0A5B8XNW7</accession>
<dbReference type="GO" id="GO:0004821">
    <property type="term" value="F:histidine-tRNA ligase activity"/>
    <property type="evidence" value="ECO:0007669"/>
    <property type="project" value="UniProtKB-UniRule"/>
</dbReference>
<evidence type="ECO:0000256" key="9">
    <source>
        <dbReference type="PIRSR" id="PIRSR001549-1"/>
    </source>
</evidence>
<dbReference type="EC" id="6.1.1.21" evidence="8"/>
<dbReference type="HAMAP" id="MF_00127">
    <property type="entry name" value="His_tRNA_synth"/>
    <property type="match status" value="1"/>
</dbReference>
<dbReference type="InterPro" id="IPR041715">
    <property type="entry name" value="HisRS-like_core"/>
</dbReference>
<dbReference type="NCBIfam" id="TIGR00442">
    <property type="entry name" value="hisS"/>
    <property type="match status" value="1"/>
</dbReference>
<sequence>MSVSTKPASGFRDFLPADTARREYVFQIIEEVYQSYGFERLDTPCVERLDTLMGKYGEEGDQLIFKILQRGEKLQRALESESPSDTDLADMGLRYDLTVPLARVYAQNRNSLPRYFKRYQIAPVWRADRPQRGRFREFVQCDVDVVGSKSMTVEAEVTAALAQILKRLEFQGFRIHLNHRGVLRALISVSGIGADKETDALVAIDKLDKVGIDGVQKELDERGISAASSATLLGILSKFKNPSDAEFSNENTLSLLEEHLGSDEDGRQALSELSELLSLAKSGPAAASLKLDPFLARGLSYYTGPIFEIRSDDFSGSLGGGGRYDGLIGMFMKEDVPACGFSLGVERILVLLEERQQLQIPSANADVMVALWDADSAPECIKLAHELRASSLRVDIYNDFDKYKKQFAYADSRNIPFVAILGPNELANSVVSVKNLKTGEQSEVARREVAAFIKG</sequence>
<evidence type="ECO:0000259" key="10">
    <source>
        <dbReference type="PROSITE" id="PS50862"/>
    </source>
</evidence>
<dbReference type="EMBL" id="CP042467">
    <property type="protein sequence ID" value="QED27350.1"/>
    <property type="molecule type" value="Genomic_DNA"/>
</dbReference>
<feature type="binding site" evidence="9">
    <location>
        <position position="126"/>
    </location>
    <ligand>
        <name>L-histidine</name>
        <dbReference type="ChEBI" id="CHEBI:57595"/>
    </ligand>
</feature>